<dbReference type="Pfam" id="PF08205">
    <property type="entry name" value="C2-set_2"/>
    <property type="match status" value="2"/>
</dbReference>
<comment type="subcellular location">
    <subcellularLocation>
        <location evidence="1">Membrane</location>
        <topology evidence="1">Single-pass type I membrane protein</topology>
    </subcellularLocation>
</comment>
<dbReference type="AlphaFoldDB" id="A0A0H3YKM4"/>
<evidence type="ECO:0000256" key="3">
    <source>
        <dbReference type="ARBA" id="ARBA00023157"/>
    </source>
</evidence>
<evidence type="ECO:0000256" key="7">
    <source>
        <dbReference type="SAM" id="Phobius"/>
    </source>
</evidence>
<evidence type="ECO:0000256" key="8">
    <source>
        <dbReference type="SAM" id="SignalP"/>
    </source>
</evidence>
<evidence type="ECO:0000256" key="2">
    <source>
        <dbReference type="ARBA" id="ARBA00023136"/>
    </source>
</evidence>
<keyword evidence="5" id="KW-0393">Immunoglobulin domain</keyword>
<dbReference type="PANTHER" id="PTHR11640">
    <property type="entry name" value="NEPHRIN"/>
    <property type="match status" value="1"/>
</dbReference>
<accession>A0A0H3YKM4</accession>
<keyword evidence="2 7" id="KW-0472">Membrane</keyword>
<keyword evidence="7" id="KW-0812">Transmembrane</keyword>
<evidence type="ECO:0000256" key="1">
    <source>
        <dbReference type="ARBA" id="ARBA00004479"/>
    </source>
</evidence>
<dbReference type="CDD" id="cd00096">
    <property type="entry name" value="Ig"/>
    <property type="match status" value="1"/>
</dbReference>
<dbReference type="InterPro" id="IPR013783">
    <property type="entry name" value="Ig-like_fold"/>
</dbReference>
<dbReference type="InterPro" id="IPR003599">
    <property type="entry name" value="Ig_sub"/>
</dbReference>
<feature type="domain" description="Ig-like" evidence="9">
    <location>
        <begin position="429"/>
        <end position="527"/>
    </location>
</feature>
<dbReference type="Pfam" id="PF07679">
    <property type="entry name" value="I-set"/>
    <property type="match status" value="1"/>
</dbReference>
<organism evidence="10">
    <name type="scientific">Schmidtea mediterranea</name>
    <name type="common">Freshwater planarian flatworm</name>
    <dbReference type="NCBI Taxonomy" id="79327"/>
    <lineage>
        <taxon>Eukaryota</taxon>
        <taxon>Metazoa</taxon>
        <taxon>Spiralia</taxon>
        <taxon>Lophotrochozoa</taxon>
        <taxon>Platyhelminthes</taxon>
        <taxon>Rhabditophora</taxon>
        <taxon>Seriata</taxon>
        <taxon>Tricladida</taxon>
        <taxon>Continenticola</taxon>
        <taxon>Geoplanoidea</taxon>
        <taxon>Dugesiidae</taxon>
        <taxon>Schmidtea</taxon>
    </lineage>
</organism>
<protein>
    <submittedName>
        <fullName evidence="10">NPHS1-7</fullName>
    </submittedName>
</protein>
<sequence length="1161" mass="131422">MLLLPVVYVVAILSNPTFGFETRIEWTKGSFYPISKLLDSGTEQDLFCSIETEEQTHRMLLLCPLTVGLCMTDCIENKDISCNRKTISGQIVFQYKFKVFKTFEGEWKCQYGGQSSRSLSLKVSDKPFIKSLAMTPKPAWKGKQLNITCQVMPMTGITGIFIQRILDDGTVENIANAIPYKVDQYSEGITIKAAEPDLHNKVQCIVHTESEISTAKILETNIYYFPSQLILTSSNPLKQYEIGSLISFQCSSDNGNPRPVVSLYKKRFGKKPQKQVSANVILTKYDNKAEFFCLMEKISGKSPNLTSNTIMILVHYPPEKIELNEEPVDNQLESQSKQFTCSSKGNSEPLSQIEWTLFDAYGRLVAHSETFKILERVKKANPGALNTLESTVKMTLIRKYNGFKIKCSIIYQGLNMLNQEKQIKVVFAPNHISLIPDPQGGIPETRSVNLTCFTGSSNPSSNIQWFRTEPGKRPEDITSHSNKDMMPSNYSGIAIHSSLNIHGTNRQDHGTIYKCIVSHAYMNSEISKEYFLNVLYPPVIQLFSLPKIPNEGNFVQLQCQTSGGNPSIISQSQFQWKFCPVITSYEYKYEDQPNTEIRQNCYQLPDMFSFHHHHIFNITAAAPKDRGWYSCQCENAGGVTVEFMFLNVYFSPILKHQTSSRVYVKSGSNIVLQVKWSSYPKIHEIKWFIKPNSRISARLYEPDHQAQNINEMKKRIDLSPNSRFKLTIVNSTIQLNISSITAYDYGDYFCEVSNSRGQSSIEFQIFPTNDISISESNIRLQFNANKATVYFDPPTIGHFTHMSLRVCLIQSSGTCSEMQINNPNSGHATISLPQSPSLYNYRLIVHNGSKVLQMTNIIQRDISSPHWVEMSLEMMIAVIIGVVGILVLLFVALMTLILLKCRRKKPKDNYLENNSVATTNSHQRRQDYMLLNSPQNNSLLKNGCHCFSNYPLEMRSDNGSDHSVPSQNIYQTMMIRRKIRDNGEMSSVHSGGSCHSPDVVLTERTSINSASNPMVNGNPYPYSISNGPTKVNLLSGRLHSVDGLRQDPNMPEEYHMPQEMMFAAVDDGMNLSQTRIIPIPKHLSSEYPIFFQMNNAMIPKSYEMTMPSHYTSPMPQLECNNQNSRESSSLTNSNSNQDSGTHEISNVENRKDNIENIQSDS</sequence>
<dbReference type="InterPro" id="IPR036179">
    <property type="entry name" value="Ig-like_dom_sf"/>
</dbReference>
<dbReference type="EMBL" id="KT163773">
    <property type="protein sequence ID" value="AKN21723.1"/>
    <property type="molecule type" value="mRNA"/>
</dbReference>
<dbReference type="CDD" id="cd00099">
    <property type="entry name" value="IgV"/>
    <property type="match status" value="1"/>
</dbReference>
<dbReference type="InterPro" id="IPR051275">
    <property type="entry name" value="Cell_adhesion_signaling"/>
</dbReference>
<dbReference type="OrthoDB" id="6263616at2759"/>
<dbReference type="GO" id="GO:0098609">
    <property type="term" value="P:cell-cell adhesion"/>
    <property type="evidence" value="ECO:0007669"/>
    <property type="project" value="TreeGrafter"/>
</dbReference>
<feature type="domain" description="Ig-like" evidence="9">
    <location>
        <begin position="537"/>
        <end position="642"/>
    </location>
</feature>
<dbReference type="InterPro" id="IPR007110">
    <property type="entry name" value="Ig-like_dom"/>
</dbReference>
<dbReference type="PROSITE" id="PS50835">
    <property type="entry name" value="IG_LIKE"/>
    <property type="match status" value="3"/>
</dbReference>
<name>A0A0H3YKM4_SCHMD</name>
<feature type="chain" id="PRO_5005204228" evidence="8">
    <location>
        <begin position="20"/>
        <end position="1161"/>
    </location>
</feature>
<feature type="region of interest" description="Disordered" evidence="6">
    <location>
        <begin position="1113"/>
        <end position="1161"/>
    </location>
</feature>
<feature type="compositionally biased region" description="Polar residues" evidence="6">
    <location>
        <begin position="1113"/>
        <end position="1122"/>
    </location>
</feature>
<dbReference type="GO" id="GO:0005886">
    <property type="term" value="C:plasma membrane"/>
    <property type="evidence" value="ECO:0007669"/>
    <property type="project" value="TreeGrafter"/>
</dbReference>
<feature type="transmembrane region" description="Helical" evidence="7">
    <location>
        <begin position="874"/>
        <end position="899"/>
    </location>
</feature>
<feature type="signal peptide" evidence="8">
    <location>
        <begin position="1"/>
        <end position="19"/>
    </location>
</feature>
<evidence type="ECO:0000313" key="10">
    <source>
        <dbReference type="EMBL" id="AKN21723.1"/>
    </source>
</evidence>
<reference evidence="10" key="1">
    <citation type="journal article" date="2015" name="Elife">
        <title>Stem cells and fluid flow drive cyst formation in an invertebrate excretory organ.</title>
        <authorList>
            <person name="Thi-Kim Vu H."/>
            <person name="Rink J.C."/>
            <person name="McKinney S.A."/>
            <person name="McClain M."/>
            <person name="Lakshmanaperumal N."/>
            <person name="Alexander R."/>
            <person name="Sanchez Alvarado A."/>
        </authorList>
    </citation>
    <scope>NUCLEOTIDE SEQUENCE</scope>
</reference>
<dbReference type="GO" id="GO:0005911">
    <property type="term" value="C:cell-cell junction"/>
    <property type="evidence" value="ECO:0007669"/>
    <property type="project" value="TreeGrafter"/>
</dbReference>
<proteinExistence type="evidence at transcript level"/>
<evidence type="ECO:0000256" key="4">
    <source>
        <dbReference type="ARBA" id="ARBA00023180"/>
    </source>
</evidence>
<dbReference type="SMART" id="SM00409">
    <property type="entry name" value="IG"/>
    <property type="match status" value="3"/>
</dbReference>
<evidence type="ECO:0000259" key="9">
    <source>
        <dbReference type="PROSITE" id="PS50835"/>
    </source>
</evidence>
<dbReference type="InterPro" id="IPR013098">
    <property type="entry name" value="Ig_I-set"/>
</dbReference>
<keyword evidence="8" id="KW-0732">Signal</keyword>
<feature type="compositionally biased region" description="Low complexity" evidence="6">
    <location>
        <begin position="1123"/>
        <end position="1139"/>
    </location>
</feature>
<dbReference type="PANTHER" id="PTHR11640:SF31">
    <property type="entry name" value="IRREGULAR CHIASM C-ROUGHEST PROTEIN-RELATED"/>
    <property type="match status" value="1"/>
</dbReference>
<evidence type="ECO:0000256" key="5">
    <source>
        <dbReference type="ARBA" id="ARBA00023319"/>
    </source>
</evidence>
<feature type="domain" description="Ig-like" evidence="9">
    <location>
        <begin position="652"/>
        <end position="762"/>
    </location>
</feature>
<keyword evidence="4" id="KW-0325">Glycoprotein</keyword>
<dbReference type="SUPFAM" id="SSF48726">
    <property type="entry name" value="Immunoglobulin"/>
    <property type="match status" value="3"/>
</dbReference>
<dbReference type="Gene3D" id="2.60.40.10">
    <property type="entry name" value="Immunoglobulins"/>
    <property type="match status" value="3"/>
</dbReference>
<dbReference type="InterPro" id="IPR013162">
    <property type="entry name" value="CD80_C2-set"/>
</dbReference>
<evidence type="ECO:0000256" key="6">
    <source>
        <dbReference type="SAM" id="MobiDB-lite"/>
    </source>
</evidence>
<keyword evidence="3" id="KW-1015">Disulfide bond</keyword>
<dbReference type="GO" id="GO:0050839">
    <property type="term" value="F:cell adhesion molecule binding"/>
    <property type="evidence" value="ECO:0007669"/>
    <property type="project" value="TreeGrafter"/>
</dbReference>
<keyword evidence="7" id="KW-1133">Transmembrane helix</keyword>
<gene>
    <name evidence="10" type="primary">NPHS1-7</name>
</gene>